<gene>
    <name evidence="1" type="ORF">DERP_014378</name>
</gene>
<proteinExistence type="predicted"/>
<comment type="caution">
    <text evidence="1">The sequence shown here is derived from an EMBL/GenBank/DDBJ whole genome shotgun (WGS) entry which is preliminary data.</text>
</comment>
<organism evidence="1 2">
    <name type="scientific">Dermatophagoides pteronyssinus</name>
    <name type="common">European house dust mite</name>
    <dbReference type="NCBI Taxonomy" id="6956"/>
    <lineage>
        <taxon>Eukaryota</taxon>
        <taxon>Metazoa</taxon>
        <taxon>Ecdysozoa</taxon>
        <taxon>Arthropoda</taxon>
        <taxon>Chelicerata</taxon>
        <taxon>Arachnida</taxon>
        <taxon>Acari</taxon>
        <taxon>Acariformes</taxon>
        <taxon>Sarcoptiformes</taxon>
        <taxon>Astigmata</taxon>
        <taxon>Psoroptidia</taxon>
        <taxon>Analgoidea</taxon>
        <taxon>Pyroglyphidae</taxon>
        <taxon>Dermatophagoidinae</taxon>
        <taxon>Dermatophagoides</taxon>
    </lineage>
</organism>
<sequence length="75" mass="8811">MKIHSPYDDNDLLKVYTRIRNGHPVISHRGACSLDYLTDLNSQIFPFQANEFVLIIYGYDRLVNVPIRINKIQNY</sequence>
<dbReference type="Proteomes" id="UP000887458">
    <property type="component" value="Unassembled WGS sequence"/>
</dbReference>
<evidence type="ECO:0000313" key="2">
    <source>
        <dbReference type="Proteomes" id="UP000887458"/>
    </source>
</evidence>
<name>A0ABQ8J5U2_DERPT</name>
<reference evidence="1 2" key="1">
    <citation type="journal article" date="2018" name="J. Allergy Clin. Immunol.">
        <title>High-quality assembly of Dermatophagoides pteronyssinus genome and transcriptome reveals a wide range of novel allergens.</title>
        <authorList>
            <person name="Liu X.Y."/>
            <person name="Yang K.Y."/>
            <person name="Wang M.Q."/>
            <person name="Kwok J.S."/>
            <person name="Zeng X."/>
            <person name="Yang Z."/>
            <person name="Xiao X.J."/>
            <person name="Lau C.P."/>
            <person name="Li Y."/>
            <person name="Huang Z.M."/>
            <person name="Ba J.G."/>
            <person name="Yim A.K."/>
            <person name="Ouyang C.Y."/>
            <person name="Ngai S.M."/>
            <person name="Chan T.F."/>
            <person name="Leung E.L."/>
            <person name="Liu L."/>
            <person name="Liu Z.G."/>
            <person name="Tsui S.K."/>
        </authorList>
    </citation>
    <scope>NUCLEOTIDE SEQUENCE [LARGE SCALE GENOMIC DNA]</scope>
    <source>
        <strain evidence="1">Derp</strain>
    </source>
</reference>
<keyword evidence="2" id="KW-1185">Reference proteome</keyword>
<accession>A0ABQ8J5U2</accession>
<evidence type="ECO:0000313" key="1">
    <source>
        <dbReference type="EMBL" id="KAH9417916.1"/>
    </source>
</evidence>
<dbReference type="EMBL" id="NJHN03000068">
    <property type="protein sequence ID" value="KAH9417916.1"/>
    <property type="molecule type" value="Genomic_DNA"/>
</dbReference>
<reference evidence="1 2" key="2">
    <citation type="journal article" date="2022" name="Mol. Biol. Evol.">
        <title>Comparative Genomics Reveals Insights into the Divergent Evolution of Astigmatic Mites and Household Pest Adaptations.</title>
        <authorList>
            <person name="Xiong Q."/>
            <person name="Wan A.T."/>
            <person name="Liu X."/>
            <person name="Fung C.S."/>
            <person name="Xiao X."/>
            <person name="Malainual N."/>
            <person name="Hou J."/>
            <person name="Wang L."/>
            <person name="Wang M."/>
            <person name="Yang K.Y."/>
            <person name="Cui Y."/>
            <person name="Leung E.L."/>
            <person name="Nong W."/>
            <person name="Shin S.K."/>
            <person name="Au S.W."/>
            <person name="Jeong K.Y."/>
            <person name="Chew F.T."/>
            <person name="Hui J.H."/>
            <person name="Leung T.F."/>
            <person name="Tungtrongchitr A."/>
            <person name="Zhong N."/>
            <person name="Liu Z."/>
            <person name="Tsui S.K."/>
        </authorList>
    </citation>
    <scope>NUCLEOTIDE SEQUENCE [LARGE SCALE GENOMIC DNA]</scope>
    <source>
        <strain evidence="1">Derp</strain>
    </source>
</reference>
<protein>
    <submittedName>
        <fullName evidence="1">Uncharacterized protein</fullName>
    </submittedName>
</protein>